<dbReference type="Pfam" id="PF02770">
    <property type="entry name" value="Acyl-CoA_dh_M"/>
    <property type="match status" value="1"/>
</dbReference>
<dbReference type="EMBL" id="JAEHOH010000020">
    <property type="protein sequence ID" value="MBK0420021.1"/>
    <property type="molecule type" value="Genomic_DNA"/>
</dbReference>
<dbReference type="Gene3D" id="2.40.110.10">
    <property type="entry name" value="Butyryl-CoA Dehydrogenase, subunit A, domain 2"/>
    <property type="match status" value="1"/>
</dbReference>
<comment type="caution">
    <text evidence="17">The sequence shown here is derived from an EMBL/GenBank/DDBJ whole genome shotgun (WGS) entry which is preliminary data.</text>
</comment>
<dbReference type="InterPro" id="IPR037069">
    <property type="entry name" value="AcylCoA_DH/ox_N_sf"/>
</dbReference>
<dbReference type="Pfam" id="PF08028">
    <property type="entry name" value="Acyl-CoA_dh_2"/>
    <property type="match status" value="1"/>
</dbReference>
<evidence type="ECO:0000256" key="1">
    <source>
        <dbReference type="ARBA" id="ARBA00004496"/>
    </source>
</evidence>
<evidence type="ECO:0000313" key="18">
    <source>
        <dbReference type="Proteomes" id="UP000608530"/>
    </source>
</evidence>
<feature type="domain" description="Acyl-CoA dehydrogenase/oxidase N-terminal" evidence="15">
    <location>
        <begin position="6"/>
        <end position="90"/>
    </location>
</feature>
<comment type="similarity">
    <text evidence="8">Belongs to the DszC flavin monooxygenase family.</text>
</comment>
<dbReference type="InterPro" id="IPR013107">
    <property type="entry name" value="Acyl-CoA_DH_C"/>
</dbReference>
<dbReference type="RefSeq" id="WP_200116160.1">
    <property type="nucleotide sequence ID" value="NZ_JAEHOH010000020.1"/>
</dbReference>
<keyword evidence="18" id="KW-1185">Reference proteome</keyword>
<evidence type="ECO:0000259" key="16">
    <source>
        <dbReference type="Pfam" id="PF08028"/>
    </source>
</evidence>
<evidence type="ECO:0000313" key="17">
    <source>
        <dbReference type="EMBL" id="MBK0420021.1"/>
    </source>
</evidence>
<dbReference type="InterPro" id="IPR036250">
    <property type="entry name" value="AcylCo_DH-like_C"/>
</dbReference>
<comment type="catalytic activity">
    <reaction evidence="11">
        <text>dibenzothiophene + FMNH2 + O2 = dibenzothiophene 5-oxide + FMN + H2O + H(+)</text>
        <dbReference type="Rhea" id="RHEA:49076"/>
        <dbReference type="ChEBI" id="CHEBI:15377"/>
        <dbReference type="ChEBI" id="CHEBI:15378"/>
        <dbReference type="ChEBI" id="CHEBI:15379"/>
        <dbReference type="ChEBI" id="CHEBI:23681"/>
        <dbReference type="ChEBI" id="CHEBI:23683"/>
        <dbReference type="ChEBI" id="CHEBI:57618"/>
        <dbReference type="ChEBI" id="CHEBI:58210"/>
    </reaction>
</comment>
<dbReference type="GO" id="GO:0004497">
    <property type="term" value="F:monooxygenase activity"/>
    <property type="evidence" value="ECO:0007669"/>
    <property type="project" value="UniProtKB-KW"/>
</dbReference>
<dbReference type="AlphaFoldDB" id="A0A934UVZ8"/>
<evidence type="ECO:0000256" key="4">
    <source>
        <dbReference type="ARBA" id="ARBA00022741"/>
    </source>
</evidence>
<evidence type="ECO:0000256" key="13">
    <source>
        <dbReference type="ARBA" id="ARBA00049456"/>
    </source>
</evidence>
<dbReference type="Gene3D" id="1.10.540.10">
    <property type="entry name" value="Acyl-CoA dehydrogenase/oxidase, N-terminal domain"/>
    <property type="match status" value="1"/>
</dbReference>
<dbReference type="GO" id="GO:0050660">
    <property type="term" value="F:flavin adenine dinucleotide binding"/>
    <property type="evidence" value="ECO:0007669"/>
    <property type="project" value="InterPro"/>
</dbReference>
<evidence type="ECO:0000259" key="14">
    <source>
        <dbReference type="Pfam" id="PF02770"/>
    </source>
</evidence>
<comment type="catalytic activity">
    <reaction evidence="12">
        <text>dibenzothiophene 5-oxide + FMNH2 + O2 = dibenzothiophene 5,5-dioxide + FMN + H2O + H(+)</text>
        <dbReference type="Rhea" id="RHEA:49080"/>
        <dbReference type="ChEBI" id="CHEBI:15377"/>
        <dbReference type="ChEBI" id="CHEBI:15378"/>
        <dbReference type="ChEBI" id="CHEBI:15379"/>
        <dbReference type="ChEBI" id="CHEBI:23683"/>
        <dbReference type="ChEBI" id="CHEBI:57618"/>
        <dbReference type="ChEBI" id="CHEBI:58210"/>
        <dbReference type="ChEBI" id="CHEBI:90356"/>
    </reaction>
</comment>
<evidence type="ECO:0000256" key="12">
    <source>
        <dbReference type="ARBA" id="ARBA00048445"/>
    </source>
</evidence>
<evidence type="ECO:0000256" key="6">
    <source>
        <dbReference type="ARBA" id="ARBA00023033"/>
    </source>
</evidence>
<comment type="subcellular location">
    <subcellularLocation>
        <location evidence="1">Cytoplasm</location>
    </subcellularLocation>
</comment>
<sequence>MKQLYTARQKKFLAMADQLVERFRDRAPDNDANNAFPHENYDDMWEIGLLNLSVPEELGGHGATLFEVIPVVERIASADAATALAVNMHFTPLAQWAAVWRKTKSPRLEGLLREAAEGRLIWAAITSEFGTPNLMTDARTRAERVEGGYRVTGRKNFGTNSAVATHASTTARFEDPERGPQLLMMKIDLADPNITIHPVWNMMGMRATQSNDLEFDGVFVPDADVVHSFPVGHLDATVAETVFGSSQPAFGAVYVGLAVGALDWAKQQVRRRGLVDDARAQDAIADAEILIESARALIYRHTAQFGTDDYYNEFGLQEIVAQSALVKHVCTKNAVEAFSRLIDVVGGAAYAKSLPFERMWRDVQAGLFMPVSSFAAHEFIASSSLGLSMAPEHGSLRVEASA</sequence>
<evidence type="ECO:0000256" key="5">
    <source>
        <dbReference type="ARBA" id="ARBA00023002"/>
    </source>
</evidence>
<dbReference type="GO" id="GO:0005737">
    <property type="term" value="C:cytoplasm"/>
    <property type="evidence" value="ECO:0007669"/>
    <property type="project" value="UniProtKB-SubCell"/>
</dbReference>
<evidence type="ECO:0000256" key="7">
    <source>
        <dbReference type="ARBA" id="ARBA00034307"/>
    </source>
</evidence>
<dbReference type="InterPro" id="IPR009100">
    <property type="entry name" value="AcylCoA_DH/oxidase_NM_dom_sf"/>
</dbReference>
<evidence type="ECO:0000256" key="11">
    <source>
        <dbReference type="ARBA" id="ARBA00047859"/>
    </source>
</evidence>
<evidence type="ECO:0000256" key="8">
    <source>
        <dbReference type="ARBA" id="ARBA00034317"/>
    </source>
</evidence>
<dbReference type="InterPro" id="IPR006091">
    <property type="entry name" value="Acyl-CoA_Oxase/DH_mid-dom"/>
</dbReference>
<proteinExistence type="inferred from homology"/>
<keyword evidence="4" id="KW-0547">Nucleotide-binding</keyword>
<dbReference type="PANTHER" id="PTHR43884">
    <property type="entry name" value="ACYL-COA DEHYDROGENASE"/>
    <property type="match status" value="1"/>
</dbReference>
<gene>
    <name evidence="17" type="ORF">JD276_13370</name>
</gene>
<evidence type="ECO:0000256" key="3">
    <source>
        <dbReference type="ARBA" id="ARBA00022643"/>
    </source>
</evidence>
<dbReference type="SUPFAM" id="SSF47203">
    <property type="entry name" value="Acyl-CoA dehydrogenase C-terminal domain-like"/>
    <property type="match status" value="1"/>
</dbReference>
<reference evidence="17" key="1">
    <citation type="submission" date="2020-12" db="EMBL/GenBank/DDBJ databases">
        <title>Leucobacter sp. CAS1, isolated from Chromium sludge.</title>
        <authorList>
            <person name="Xu Z."/>
        </authorList>
    </citation>
    <scope>NUCLEOTIDE SEQUENCE</scope>
    <source>
        <strain evidence="17">CSA1</strain>
    </source>
</reference>
<dbReference type="Proteomes" id="UP000608530">
    <property type="component" value="Unassembled WGS sequence"/>
</dbReference>
<name>A0A934UVZ8_9MICO</name>
<evidence type="ECO:0000259" key="15">
    <source>
        <dbReference type="Pfam" id="PF02771"/>
    </source>
</evidence>
<dbReference type="InterPro" id="IPR013786">
    <property type="entry name" value="AcylCoA_DH/ox_N"/>
</dbReference>
<keyword evidence="3" id="KW-0288">FMN</keyword>
<keyword evidence="6" id="KW-0503">Monooxygenase</keyword>
<organism evidence="17 18">
    <name type="scientific">Leucobacter chromiisoli</name>
    <dbReference type="NCBI Taxonomy" id="2796471"/>
    <lineage>
        <taxon>Bacteria</taxon>
        <taxon>Bacillati</taxon>
        <taxon>Actinomycetota</taxon>
        <taxon>Actinomycetes</taxon>
        <taxon>Micrococcales</taxon>
        <taxon>Microbacteriaceae</taxon>
        <taxon>Leucobacter</taxon>
    </lineage>
</organism>
<comment type="pathway">
    <text evidence="7">Sulfur metabolism; dibenzothiophene degradation.</text>
</comment>
<protein>
    <recommendedName>
        <fullName evidence="10">Dibenzothiophene monooxygenase</fullName>
        <ecNumber evidence="9">1.14.14.21</ecNumber>
    </recommendedName>
</protein>
<feature type="domain" description="Acyl-CoA oxidase/dehydrogenase middle" evidence="14">
    <location>
        <begin position="137"/>
        <end position="218"/>
    </location>
</feature>
<dbReference type="GO" id="GO:0003995">
    <property type="term" value="F:acyl-CoA dehydrogenase activity"/>
    <property type="evidence" value="ECO:0007669"/>
    <property type="project" value="TreeGrafter"/>
</dbReference>
<comment type="catalytic activity">
    <reaction evidence="13">
        <text>dibenzothiophene + 2 FMNH2 + 2 O2 = dibenzothiophene 5,5-dioxide + 2 FMN + 2 H2O + 2 H(+)</text>
        <dbReference type="Rhea" id="RHEA:49072"/>
        <dbReference type="ChEBI" id="CHEBI:15377"/>
        <dbReference type="ChEBI" id="CHEBI:15378"/>
        <dbReference type="ChEBI" id="CHEBI:15379"/>
        <dbReference type="ChEBI" id="CHEBI:23681"/>
        <dbReference type="ChEBI" id="CHEBI:57618"/>
        <dbReference type="ChEBI" id="CHEBI:58210"/>
        <dbReference type="ChEBI" id="CHEBI:90356"/>
        <dbReference type="EC" id="1.14.14.21"/>
    </reaction>
</comment>
<feature type="domain" description="Acyl-CoA dehydrogenase C-terminal" evidence="16">
    <location>
        <begin position="250"/>
        <end position="366"/>
    </location>
</feature>
<keyword evidence="2" id="KW-0285">Flavoprotein</keyword>
<dbReference type="PANTHER" id="PTHR43884:SF12">
    <property type="entry name" value="ISOVALERYL-COA DEHYDROGENASE, MITOCHONDRIAL-RELATED"/>
    <property type="match status" value="1"/>
</dbReference>
<dbReference type="CDD" id="cd00567">
    <property type="entry name" value="ACAD"/>
    <property type="match status" value="1"/>
</dbReference>
<evidence type="ECO:0000256" key="2">
    <source>
        <dbReference type="ARBA" id="ARBA00022630"/>
    </source>
</evidence>
<evidence type="ECO:0000256" key="9">
    <source>
        <dbReference type="ARBA" id="ARBA00034328"/>
    </source>
</evidence>
<dbReference type="InterPro" id="IPR046373">
    <property type="entry name" value="Acyl-CoA_Oxase/DH_mid-dom_sf"/>
</dbReference>
<dbReference type="SUPFAM" id="SSF56645">
    <property type="entry name" value="Acyl-CoA dehydrogenase NM domain-like"/>
    <property type="match status" value="1"/>
</dbReference>
<dbReference type="Gene3D" id="1.20.140.10">
    <property type="entry name" value="Butyryl-CoA Dehydrogenase, subunit A, domain 3"/>
    <property type="match status" value="1"/>
</dbReference>
<keyword evidence="5" id="KW-0560">Oxidoreductase</keyword>
<dbReference type="EC" id="1.14.14.21" evidence="9"/>
<dbReference type="Pfam" id="PF02771">
    <property type="entry name" value="Acyl-CoA_dh_N"/>
    <property type="match status" value="1"/>
</dbReference>
<accession>A0A934UVZ8</accession>
<dbReference type="PIRSF" id="PIRSF016578">
    <property type="entry name" value="HsaA"/>
    <property type="match status" value="1"/>
</dbReference>
<evidence type="ECO:0000256" key="10">
    <source>
        <dbReference type="ARBA" id="ARBA00034345"/>
    </source>
</evidence>